<protein>
    <submittedName>
        <fullName evidence="2">Uncharacterized protein</fullName>
    </submittedName>
</protein>
<comment type="caution">
    <text evidence="2">The sequence shown here is derived from an EMBL/GenBank/DDBJ whole genome shotgun (WGS) entry which is preliminary data.</text>
</comment>
<dbReference type="EMBL" id="MLYV02000057">
    <property type="protein sequence ID" value="PSS37312.1"/>
    <property type="molecule type" value="Genomic_DNA"/>
</dbReference>
<dbReference type="OrthoDB" id="272512at2759"/>
<name>A0A2R6S4X5_9APHY</name>
<dbReference type="Proteomes" id="UP000186601">
    <property type="component" value="Unassembled WGS sequence"/>
</dbReference>
<sequence length="141" mass="15081">MSIRLLAPSESPSSGSFLASEFSSGNDVLSEASAGLIAQIGKMKRVGMGWEDKAAFLEFYRARKGERKLKDLFSLLHKIQDVAKKGTGNSDNHGIAISFLESWVGYAASLGRADTGEAELDQVNESSVGPSPTGSTRRRDA</sequence>
<evidence type="ECO:0000313" key="3">
    <source>
        <dbReference type="Proteomes" id="UP000186601"/>
    </source>
</evidence>
<dbReference type="AlphaFoldDB" id="A0A2R6S4X5"/>
<dbReference type="STRING" id="98765.A0A2R6S4X5"/>
<keyword evidence="3" id="KW-1185">Reference proteome</keyword>
<evidence type="ECO:0000256" key="1">
    <source>
        <dbReference type="SAM" id="MobiDB-lite"/>
    </source>
</evidence>
<accession>A0A2R6S4X5</accession>
<reference evidence="2 3" key="1">
    <citation type="submission" date="2018-02" db="EMBL/GenBank/DDBJ databases">
        <title>Genome sequence of the basidiomycete white-rot fungus Phlebia centrifuga.</title>
        <authorList>
            <person name="Granchi Z."/>
            <person name="Peng M."/>
            <person name="de Vries R.P."/>
            <person name="Hilden K."/>
            <person name="Makela M.R."/>
            <person name="Grigoriev I."/>
            <person name="Riley R."/>
        </authorList>
    </citation>
    <scope>NUCLEOTIDE SEQUENCE [LARGE SCALE GENOMIC DNA]</scope>
    <source>
        <strain evidence="2 3">FBCC195</strain>
    </source>
</reference>
<feature type="region of interest" description="Disordered" evidence="1">
    <location>
        <begin position="117"/>
        <end position="141"/>
    </location>
</feature>
<proteinExistence type="predicted"/>
<evidence type="ECO:0000313" key="2">
    <source>
        <dbReference type="EMBL" id="PSS37312.1"/>
    </source>
</evidence>
<feature type="compositionally biased region" description="Polar residues" evidence="1">
    <location>
        <begin position="123"/>
        <end position="135"/>
    </location>
</feature>
<organism evidence="2 3">
    <name type="scientific">Hermanssonia centrifuga</name>
    <dbReference type="NCBI Taxonomy" id="98765"/>
    <lineage>
        <taxon>Eukaryota</taxon>
        <taxon>Fungi</taxon>
        <taxon>Dikarya</taxon>
        <taxon>Basidiomycota</taxon>
        <taxon>Agaricomycotina</taxon>
        <taxon>Agaricomycetes</taxon>
        <taxon>Polyporales</taxon>
        <taxon>Meruliaceae</taxon>
        <taxon>Hermanssonia</taxon>
    </lineage>
</organism>
<gene>
    <name evidence="2" type="ORF">PHLCEN_2v789</name>
</gene>